<gene>
    <name evidence="20" type="ORF">TWF694_010955</name>
</gene>
<dbReference type="GO" id="GO:1990246">
    <property type="term" value="C:uniplex complex"/>
    <property type="evidence" value="ECO:0007669"/>
    <property type="project" value="TreeGrafter"/>
</dbReference>
<comment type="function">
    <text evidence="17">Mitochondrial inner membrane calcium uniporter that mediates calcium uptake into mitochondria. Mitochondrial calcium homeostasis plays key roles in cellular physiology and regulates cell bioenergetics, cytoplasmic calcium signals and activation of cell death pathways.</text>
</comment>
<sequence>MEPVTYLVGLSGIMAGYLWFLYHNREVSYRSVLHATISRRQLALYETHGFDMEKWQELLDEGRSLRREIKKVAEEYGVEWDGKAASESSGDVGFKSQEKEKKEAKVEEVLKKEEEKAEKKKEKEHEDAKKKLEQGDDDD</sequence>
<evidence type="ECO:0000313" key="21">
    <source>
        <dbReference type="Proteomes" id="UP001365542"/>
    </source>
</evidence>
<dbReference type="Proteomes" id="UP001365542">
    <property type="component" value="Unassembled WGS sequence"/>
</dbReference>
<dbReference type="GO" id="GO:0005262">
    <property type="term" value="F:calcium channel activity"/>
    <property type="evidence" value="ECO:0007669"/>
    <property type="project" value="UniProtKB-UniRule"/>
</dbReference>
<name>A0AAV9X7K6_9PEZI</name>
<keyword evidence="3 17" id="KW-0813">Transport</keyword>
<keyword evidence="9 17" id="KW-1133">Transmembrane helix</keyword>
<evidence type="ECO:0000259" key="19">
    <source>
        <dbReference type="Pfam" id="PF04678"/>
    </source>
</evidence>
<evidence type="ECO:0000313" key="20">
    <source>
        <dbReference type="EMBL" id="KAK6538067.1"/>
    </source>
</evidence>
<evidence type="ECO:0000256" key="18">
    <source>
        <dbReference type="SAM" id="MobiDB-lite"/>
    </source>
</evidence>
<dbReference type="PANTHER" id="PTHR13462:SF10">
    <property type="entry name" value="CALCIUM UNIPORTER PROTEIN, MITOCHONDRIAL"/>
    <property type="match status" value="1"/>
</dbReference>
<evidence type="ECO:0000256" key="4">
    <source>
        <dbReference type="ARBA" id="ARBA00022568"/>
    </source>
</evidence>
<organism evidence="20 21">
    <name type="scientific">Orbilia ellipsospora</name>
    <dbReference type="NCBI Taxonomy" id="2528407"/>
    <lineage>
        <taxon>Eukaryota</taxon>
        <taxon>Fungi</taxon>
        <taxon>Dikarya</taxon>
        <taxon>Ascomycota</taxon>
        <taxon>Pezizomycotina</taxon>
        <taxon>Orbiliomycetes</taxon>
        <taxon>Orbiliales</taxon>
        <taxon>Orbiliaceae</taxon>
        <taxon>Orbilia</taxon>
    </lineage>
</organism>
<evidence type="ECO:0000256" key="17">
    <source>
        <dbReference type="RuleBase" id="RU367035"/>
    </source>
</evidence>
<comment type="similarity">
    <text evidence="2 17">Belongs to the MCU (TC 1.A.77) family.</text>
</comment>
<evidence type="ECO:0000256" key="5">
    <source>
        <dbReference type="ARBA" id="ARBA00022673"/>
    </source>
</evidence>
<keyword evidence="11 17" id="KW-0496">Mitochondrion</keyword>
<evidence type="ECO:0000256" key="8">
    <source>
        <dbReference type="ARBA" id="ARBA00022837"/>
    </source>
</evidence>
<evidence type="ECO:0000256" key="7">
    <source>
        <dbReference type="ARBA" id="ARBA00022792"/>
    </source>
</evidence>
<accession>A0AAV9X7K6</accession>
<evidence type="ECO:0000256" key="1">
    <source>
        <dbReference type="ARBA" id="ARBA00004448"/>
    </source>
</evidence>
<dbReference type="GO" id="GO:0036444">
    <property type="term" value="P:calcium import into the mitochondrion"/>
    <property type="evidence" value="ECO:0007669"/>
    <property type="project" value="TreeGrafter"/>
</dbReference>
<comment type="caution">
    <text evidence="17">Lacks conserved residue(s) required for the propagation of feature annotation.</text>
</comment>
<dbReference type="GO" id="GO:0015292">
    <property type="term" value="F:uniporter activity"/>
    <property type="evidence" value="ECO:0007669"/>
    <property type="project" value="UniProtKB-UniRule"/>
</dbReference>
<dbReference type="EMBL" id="JAVHJO010000008">
    <property type="protein sequence ID" value="KAK6538067.1"/>
    <property type="molecule type" value="Genomic_DNA"/>
</dbReference>
<protein>
    <recommendedName>
        <fullName evidence="17">Calcium uniporter protein</fullName>
    </recommendedName>
</protein>
<evidence type="ECO:0000256" key="15">
    <source>
        <dbReference type="ARBA" id="ARBA00044966"/>
    </source>
</evidence>
<evidence type="ECO:0000256" key="9">
    <source>
        <dbReference type="ARBA" id="ARBA00022989"/>
    </source>
</evidence>
<keyword evidence="6 17" id="KW-0812">Transmembrane</keyword>
<keyword evidence="10 17" id="KW-0406">Ion transport</keyword>
<dbReference type="GO" id="GO:0051560">
    <property type="term" value="P:mitochondrial calcium ion homeostasis"/>
    <property type="evidence" value="ECO:0007669"/>
    <property type="project" value="UniProtKB-UniRule"/>
</dbReference>
<keyword evidence="7 17" id="KW-0999">Mitochondrion inner membrane</keyword>
<evidence type="ECO:0000256" key="13">
    <source>
        <dbReference type="ARBA" id="ARBA00023303"/>
    </source>
</evidence>
<evidence type="ECO:0000256" key="6">
    <source>
        <dbReference type="ARBA" id="ARBA00022692"/>
    </source>
</evidence>
<evidence type="ECO:0000256" key="14">
    <source>
        <dbReference type="ARBA" id="ARBA00036634"/>
    </source>
</evidence>
<feature type="transmembrane region" description="Helical" evidence="17">
    <location>
        <begin position="6"/>
        <end position="22"/>
    </location>
</feature>
<feature type="compositionally biased region" description="Basic and acidic residues" evidence="18">
    <location>
        <begin position="96"/>
        <end position="139"/>
    </location>
</feature>
<keyword evidence="13 17" id="KW-0407">Ion channel</keyword>
<evidence type="ECO:0000256" key="16">
    <source>
        <dbReference type="ARBA" id="ARBA00045938"/>
    </source>
</evidence>
<keyword evidence="8 17" id="KW-0106">Calcium</keyword>
<comment type="function">
    <text evidence="16">Highly selective calcium channel localized to the inner mitochondrial membrane, which mediates calcium uptake into the mitochondrial matrix. Mitochondrial calcium homeostasis plays key roles in cellular physiology and regulates ATP production, cytoplasmic calcium signals and activation of cell death pathways. Sufficient to operate as a pore-forming channel without the need of calcium-sensor or auxiliary subunit.</text>
</comment>
<comment type="subunit">
    <text evidence="15">Homotetramer, assembles in a dimer or dimers configuration with two interfaces.</text>
</comment>
<comment type="subcellular location">
    <subcellularLocation>
        <location evidence="1 17">Mitochondrion inner membrane</location>
        <topology evidence="1 17">Multi-pass membrane protein</topology>
    </subcellularLocation>
</comment>
<evidence type="ECO:0000256" key="11">
    <source>
        <dbReference type="ARBA" id="ARBA00023128"/>
    </source>
</evidence>
<feature type="domain" description="Calcium uniporter protein C-terminal" evidence="19">
    <location>
        <begin position="1"/>
        <end position="58"/>
    </location>
</feature>
<keyword evidence="5 17" id="KW-0107">Calcium channel</keyword>
<comment type="catalytic activity">
    <reaction evidence="14">
        <text>Ca(2+)(in) = Ca(2+)(out)</text>
        <dbReference type="Rhea" id="RHEA:29671"/>
        <dbReference type="ChEBI" id="CHEBI:29108"/>
    </reaction>
</comment>
<dbReference type="PANTHER" id="PTHR13462">
    <property type="entry name" value="CALCIUM UNIPORTER PROTEIN, MITOCHONDRIAL"/>
    <property type="match status" value="1"/>
</dbReference>
<comment type="caution">
    <text evidence="20">The sequence shown here is derived from an EMBL/GenBank/DDBJ whole genome shotgun (WGS) entry which is preliminary data.</text>
</comment>
<proteinExistence type="inferred from homology"/>
<dbReference type="InterPro" id="IPR039055">
    <property type="entry name" value="MCU_fam"/>
</dbReference>
<keyword evidence="4 17" id="KW-0109">Calcium transport</keyword>
<feature type="region of interest" description="Disordered" evidence="18">
    <location>
        <begin position="83"/>
        <end position="139"/>
    </location>
</feature>
<evidence type="ECO:0000256" key="2">
    <source>
        <dbReference type="ARBA" id="ARBA00005653"/>
    </source>
</evidence>
<keyword evidence="12 17" id="KW-0472">Membrane</keyword>
<evidence type="ECO:0000256" key="10">
    <source>
        <dbReference type="ARBA" id="ARBA00023065"/>
    </source>
</evidence>
<dbReference type="InterPro" id="IPR006769">
    <property type="entry name" value="MCU_C"/>
</dbReference>
<evidence type="ECO:0000256" key="12">
    <source>
        <dbReference type="ARBA" id="ARBA00023136"/>
    </source>
</evidence>
<keyword evidence="21" id="KW-1185">Reference proteome</keyword>
<dbReference type="AlphaFoldDB" id="A0AAV9X7K6"/>
<dbReference type="Pfam" id="PF04678">
    <property type="entry name" value="MCU"/>
    <property type="match status" value="1"/>
</dbReference>
<reference evidence="20 21" key="1">
    <citation type="submission" date="2019-10" db="EMBL/GenBank/DDBJ databases">
        <authorList>
            <person name="Palmer J.M."/>
        </authorList>
    </citation>
    <scope>NUCLEOTIDE SEQUENCE [LARGE SCALE GENOMIC DNA]</scope>
    <source>
        <strain evidence="20 21">TWF694</strain>
    </source>
</reference>
<evidence type="ECO:0000256" key="3">
    <source>
        <dbReference type="ARBA" id="ARBA00022448"/>
    </source>
</evidence>